<dbReference type="AlphaFoldDB" id="A0A084AGA7"/>
<feature type="domain" description="Nudix hydrolase" evidence="10">
    <location>
        <begin position="255"/>
        <end position="384"/>
    </location>
</feature>
<dbReference type="Pfam" id="PF00293">
    <property type="entry name" value="NUDIX"/>
    <property type="match status" value="1"/>
</dbReference>
<dbReference type="InterPro" id="IPR015375">
    <property type="entry name" value="NADH_PPase-like_N"/>
</dbReference>
<dbReference type="PROSITE" id="PS51462">
    <property type="entry name" value="NUDIX"/>
    <property type="match status" value="1"/>
</dbReference>
<dbReference type="GO" id="GO:0046872">
    <property type="term" value="F:metal ion binding"/>
    <property type="evidence" value="ECO:0007669"/>
    <property type="project" value="UniProtKB-KW"/>
</dbReference>
<dbReference type="FunFam" id="3.90.79.10:FF:000042">
    <property type="entry name" value="Probable NADH pyrophosphatase"/>
    <property type="match status" value="1"/>
</dbReference>
<evidence type="ECO:0000313" key="11">
    <source>
        <dbReference type="EMBL" id="KEY64336.1"/>
    </source>
</evidence>
<dbReference type="OrthoDB" id="10249612at2759"/>
<dbReference type="GO" id="GO:0005777">
    <property type="term" value="C:peroxisome"/>
    <property type="evidence" value="ECO:0007669"/>
    <property type="project" value="TreeGrafter"/>
</dbReference>
<evidence type="ECO:0000313" key="12">
    <source>
        <dbReference type="Proteomes" id="UP000028045"/>
    </source>
</evidence>
<dbReference type="Pfam" id="PF09296">
    <property type="entry name" value="NUDIX-like"/>
    <property type="match status" value="1"/>
</dbReference>
<protein>
    <recommendedName>
        <fullName evidence="4">NAD(+) diphosphatase</fullName>
        <ecNumber evidence="4">3.6.1.22</ecNumber>
    </recommendedName>
</protein>
<keyword evidence="6" id="KW-0378">Hydrolase</keyword>
<dbReference type="Gene3D" id="3.90.79.20">
    <property type="match status" value="1"/>
</dbReference>
<comment type="cofactor">
    <cofactor evidence="1">
        <name>Mg(2+)</name>
        <dbReference type="ChEBI" id="CHEBI:18420"/>
    </cofactor>
</comment>
<evidence type="ECO:0000256" key="5">
    <source>
        <dbReference type="ARBA" id="ARBA00022723"/>
    </source>
</evidence>
<comment type="catalytic activity">
    <reaction evidence="9">
        <text>a 5'-end NAD(+)-phospho-ribonucleoside in mRNA + H2O = a 5'-end phospho-adenosine-phospho-ribonucleoside in mRNA + beta-nicotinamide D-ribonucleotide + 2 H(+)</text>
        <dbReference type="Rhea" id="RHEA:60876"/>
        <dbReference type="Rhea" id="RHEA-COMP:15698"/>
        <dbReference type="Rhea" id="RHEA-COMP:15719"/>
        <dbReference type="ChEBI" id="CHEBI:14649"/>
        <dbReference type="ChEBI" id="CHEBI:15377"/>
        <dbReference type="ChEBI" id="CHEBI:15378"/>
        <dbReference type="ChEBI" id="CHEBI:144029"/>
        <dbReference type="ChEBI" id="CHEBI:144051"/>
    </reaction>
    <physiologicalReaction direction="left-to-right" evidence="9">
        <dbReference type="Rhea" id="RHEA:60877"/>
    </physiologicalReaction>
</comment>
<accession>A0A084AGA7</accession>
<dbReference type="GO" id="GO:0035529">
    <property type="term" value="F:NADH pyrophosphatase activity"/>
    <property type="evidence" value="ECO:0007669"/>
    <property type="project" value="TreeGrafter"/>
</dbReference>
<evidence type="ECO:0000256" key="7">
    <source>
        <dbReference type="ARBA" id="ARBA00022842"/>
    </source>
</evidence>
<dbReference type="GO" id="GO:0006742">
    <property type="term" value="P:NADP+ catabolic process"/>
    <property type="evidence" value="ECO:0007669"/>
    <property type="project" value="TreeGrafter"/>
</dbReference>
<evidence type="ECO:0000256" key="8">
    <source>
        <dbReference type="ARBA" id="ARBA00023027"/>
    </source>
</evidence>
<dbReference type="GO" id="GO:0005829">
    <property type="term" value="C:cytosol"/>
    <property type="evidence" value="ECO:0007669"/>
    <property type="project" value="TreeGrafter"/>
</dbReference>
<comment type="cofactor">
    <cofactor evidence="2">
        <name>Zn(2+)</name>
        <dbReference type="ChEBI" id="CHEBI:29105"/>
    </cofactor>
</comment>
<dbReference type="HOGENOM" id="CLU_037162_0_2_1"/>
<organism evidence="11 12">
    <name type="scientific">Stachybotrys chartarum (strain CBS 109288 / IBT 7711)</name>
    <name type="common">Toxic black mold</name>
    <name type="synonym">Stilbospora chartarum</name>
    <dbReference type="NCBI Taxonomy" id="1280523"/>
    <lineage>
        <taxon>Eukaryota</taxon>
        <taxon>Fungi</taxon>
        <taxon>Dikarya</taxon>
        <taxon>Ascomycota</taxon>
        <taxon>Pezizomycotina</taxon>
        <taxon>Sordariomycetes</taxon>
        <taxon>Hypocreomycetidae</taxon>
        <taxon>Hypocreales</taxon>
        <taxon>Stachybotryaceae</taxon>
        <taxon>Stachybotrys</taxon>
    </lineage>
</organism>
<comment type="similarity">
    <text evidence="3">Belongs to the Nudix hydrolase family. NudC subfamily.</text>
</comment>
<dbReference type="SUPFAM" id="SSF55811">
    <property type="entry name" value="Nudix"/>
    <property type="match status" value="1"/>
</dbReference>
<dbReference type="Proteomes" id="UP000028045">
    <property type="component" value="Unassembled WGS sequence"/>
</dbReference>
<dbReference type="Gene3D" id="3.90.79.10">
    <property type="entry name" value="Nucleoside Triphosphate Pyrophosphohydrolase"/>
    <property type="match status" value="1"/>
</dbReference>
<keyword evidence="7" id="KW-0460">Magnesium</keyword>
<dbReference type="Pfam" id="PF09297">
    <property type="entry name" value="Zn_ribbon_NUD"/>
    <property type="match status" value="1"/>
</dbReference>
<dbReference type="EC" id="3.6.1.22" evidence="4"/>
<dbReference type="InterPro" id="IPR015376">
    <property type="entry name" value="Znr_NADH_PPase"/>
</dbReference>
<dbReference type="InterPro" id="IPR015797">
    <property type="entry name" value="NUDIX_hydrolase-like_dom_sf"/>
</dbReference>
<evidence type="ECO:0000256" key="1">
    <source>
        <dbReference type="ARBA" id="ARBA00001946"/>
    </source>
</evidence>
<reference evidence="11 12" key="1">
    <citation type="journal article" date="2014" name="BMC Genomics">
        <title>Comparative genome sequencing reveals chemotype-specific gene clusters in the toxigenic black mold Stachybotrys.</title>
        <authorList>
            <person name="Semeiks J."/>
            <person name="Borek D."/>
            <person name="Otwinowski Z."/>
            <person name="Grishin N.V."/>
        </authorList>
    </citation>
    <scope>NUCLEOTIDE SEQUENCE [LARGE SCALE GENOMIC DNA]</scope>
    <source>
        <strain evidence="12">CBS 109288 / IBT 7711</strain>
    </source>
</reference>
<evidence type="ECO:0000256" key="4">
    <source>
        <dbReference type="ARBA" id="ARBA00012381"/>
    </source>
</evidence>
<dbReference type="PANTHER" id="PTHR42904">
    <property type="entry name" value="NUDIX HYDROLASE, NUDC SUBFAMILY"/>
    <property type="match status" value="1"/>
</dbReference>
<evidence type="ECO:0000259" key="10">
    <source>
        <dbReference type="PROSITE" id="PS51462"/>
    </source>
</evidence>
<proteinExistence type="inferred from homology"/>
<keyword evidence="12" id="KW-1185">Reference proteome</keyword>
<evidence type="ECO:0000256" key="2">
    <source>
        <dbReference type="ARBA" id="ARBA00001947"/>
    </source>
</evidence>
<evidence type="ECO:0000256" key="9">
    <source>
        <dbReference type="ARBA" id="ARBA00023679"/>
    </source>
</evidence>
<dbReference type="InterPro" id="IPR000086">
    <property type="entry name" value="NUDIX_hydrolase_dom"/>
</dbReference>
<evidence type="ECO:0000256" key="3">
    <source>
        <dbReference type="ARBA" id="ARBA00009595"/>
    </source>
</evidence>
<evidence type="ECO:0000256" key="6">
    <source>
        <dbReference type="ARBA" id="ARBA00022801"/>
    </source>
</evidence>
<dbReference type="InterPro" id="IPR049734">
    <property type="entry name" value="NudC-like_C"/>
</dbReference>
<gene>
    <name evidence="11" type="ORF">S7711_09602</name>
</gene>
<dbReference type="InterPro" id="IPR050241">
    <property type="entry name" value="NAD-cap_RNA_hydrolase_NudC"/>
</dbReference>
<keyword evidence="5" id="KW-0479">Metal-binding</keyword>
<name>A0A084AGA7_STACB</name>
<dbReference type="GO" id="GO:0019677">
    <property type="term" value="P:NAD+ catabolic process"/>
    <property type="evidence" value="ECO:0007669"/>
    <property type="project" value="TreeGrafter"/>
</dbReference>
<dbReference type="PANTHER" id="PTHR42904:SF6">
    <property type="entry name" value="NAD-CAPPED RNA HYDROLASE NUDT12"/>
    <property type="match status" value="1"/>
</dbReference>
<sequence length="417" mass="45177">MADSGPALPEIPALRNDDSMLTKRFGKEVVNYYAGGRLNRYSFLRSDTSFLSKAATSPQVQYLALDNLNAFLSKSGDLAYFSFDDLKPLLGLEPFNLTEDELVAQFDSSLYRPLVIFLGILEGGVGVSLETSQHGTIHGQPFFAVDVTPRPPNSEAASIFKKSHEEKGGTIQSNPRAMSLQAEAAYLSAAVYAQARAMMDWNLRNAFCAGCGSSMLSVHAGYKRMCPPTDRNGSETAQPRGECATRKGVSNICFPRTDPTMIAAVVSADGERILLGRQKRWPPCWYSTLAGFIEPGESIEESVRREVWEESGVKVGRVVIHSSQPWPYPNSLMIGAIAQALPGDNETISLNDKELECAKWFSIQEVRKALATGTTGLDAPPPADYKEGDLRLPPAQAIANQLITAAAAGYVSGGSKI</sequence>
<keyword evidence="8" id="KW-0520">NAD</keyword>
<dbReference type="CDD" id="cd03429">
    <property type="entry name" value="NUDIX_NADH_pyrophosphatase_Nudt13"/>
    <property type="match status" value="1"/>
</dbReference>
<dbReference type="EMBL" id="KL648741">
    <property type="protein sequence ID" value="KEY64336.1"/>
    <property type="molecule type" value="Genomic_DNA"/>
</dbReference>